<protein>
    <submittedName>
        <fullName evidence="1">Uncharacterized protein</fullName>
    </submittedName>
</protein>
<keyword evidence="2" id="KW-1185">Reference proteome</keyword>
<dbReference type="AlphaFoldDB" id="A0A0C3I9B8"/>
<evidence type="ECO:0000313" key="2">
    <source>
        <dbReference type="Proteomes" id="UP000054217"/>
    </source>
</evidence>
<organism evidence="1 2">
    <name type="scientific">Pisolithus tinctorius Marx 270</name>
    <dbReference type="NCBI Taxonomy" id="870435"/>
    <lineage>
        <taxon>Eukaryota</taxon>
        <taxon>Fungi</taxon>
        <taxon>Dikarya</taxon>
        <taxon>Basidiomycota</taxon>
        <taxon>Agaricomycotina</taxon>
        <taxon>Agaricomycetes</taxon>
        <taxon>Agaricomycetidae</taxon>
        <taxon>Boletales</taxon>
        <taxon>Sclerodermatineae</taxon>
        <taxon>Pisolithaceae</taxon>
        <taxon>Pisolithus</taxon>
    </lineage>
</organism>
<reference evidence="1 2" key="1">
    <citation type="submission" date="2014-04" db="EMBL/GenBank/DDBJ databases">
        <authorList>
            <consortium name="DOE Joint Genome Institute"/>
            <person name="Kuo A."/>
            <person name="Kohler A."/>
            <person name="Costa M.D."/>
            <person name="Nagy L.G."/>
            <person name="Floudas D."/>
            <person name="Copeland A."/>
            <person name="Barry K.W."/>
            <person name="Cichocki N."/>
            <person name="Veneault-Fourrey C."/>
            <person name="LaButti K."/>
            <person name="Lindquist E.A."/>
            <person name="Lipzen A."/>
            <person name="Lundell T."/>
            <person name="Morin E."/>
            <person name="Murat C."/>
            <person name="Sun H."/>
            <person name="Tunlid A."/>
            <person name="Henrissat B."/>
            <person name="Grigoriev I.V."/>
            <person name="Hibbett D.S."/>
            <person name="Martin F."/>
            <person name="Nordberg H.P."/>
            <person name="Cantor M.N."/>
            <person name="Hua S.X."/>
        </authorList>
    </citation>
    <scope>NUCLEOTIDE SEQUENCE [LARGE SCALE GENOMIC DNA]</scope>
    <source>
        <strain evidence="1 2">Marx 270</strain>
    </source>
</reference>
<name>A0A0C3I9B8_PISTI</name>
<reference evidence="2" key="2">
    <citation type="submission" date="2015-01" db="EMBL/GenBank/DDBJ databases">
        <title>Evolutionary Origins and Diversification of the Mycorrhizal Mutualists.</title>
        <authorList>
            <consortium name="DOE Joint Genome Institute"/>
            <consortium name="Mycorrhizal Genomics Consortium"/>
            <person name="Kohler A."/>
            <person name="Kuo A."/>
            <person name="Nagy L.G."/>
            <person name="Floudas D."/>
            <person name="Copeland A."/>
            <person name="Barry K.W."/>
            <person name="Cichocki N."/>
            <person name="Veneault-Fourrey C."/>
            <person name="LaButti K."/>
            <person name="Lindquist E.A."/>
            <person name="Lipzen A."/>
            <person name="Lundell T."/>
            <person name="Morin E."/>
            <person name="Murat C."/>
            <person name="Riley R."/>
            <person name="Ohm R."/>
            <person name="Sun H."/>
            <person name="Tunlid A."/>
            <person name="Henrissat B."/>
            <person name="Grigoriev I.V."/>
            <person name="Hibbett D.S."/>
            <person name="Martin F."/>
        </authorList>
    </citation>
    <scope>NUCLEOTIDE SEQUENCE [LARGE SCALE GENOMIC DNA]</scope>
    <source>
        <strain evidence="2">Marx 270</strain>
    </source>
</reference>
<evidence type="ECO:0000313" key="1">
    <source>
        <dbReference type="EMBL" id="KIN93712.1"/>
    </source>
</evidence>
<dbReference type="HOGENOM" id="CLU_2484215_0_0_1"/>
<dbReference type="InParanoid" id="A0A0C3I9B8"/>
<gene>
    <name evidence="1" type="ORF">M404DRAFT_443756</name>
</gene>
<dbReference type="Proteomes" id="UP000054217">
    <property type="component" value="Unassembled WGS sequence"/>
</dbReference>
<sequence length="87" mass="9436">MVKFKAGKQLRWQLLATAKAPTSSTELRTAGTTASLTGCGAQKTEYAQKSDEHINRVNDLNNMGQPKQDMRSDCNITASTICTSVSK</sequence>
<dbReference type="EMBL" id="KN832141">
    <property type="protein sequence ID" value="KIN93712.1"/>
    <property type="molecule type" value="Genomic_DNA"/>
</dbReference>
<accession>A0A0C3I9B8</accession>
<proteinExistence type="predicted"/>